<dbReference type="EMBL" id="PCZS01000001">
    <property type="protein sequence ID" value="REB70332.1"/>
    <property type="molecule type" value="Genomic_DNA"/>
</dbReference>
<protein>
    <submittedName>
        <fullName evidence="1">Uncharacterized protein</fullName>
    </submittedName>
</protein>
<accession>A0ABX9IAM1</accession>
<organism evidence="1 2">
    <name type="scientific">Cutibacterium namnetense</name>
    <dbReference type="NCBI Taxonomy" id="1574624"/>
    <lineage>
        <taxon>Bacteria</taxon>
        <taxon>Bacillati</taxon>
        <taxon>Actinomycetota</taxon>
        <taxon>Actinomycetes</taxon>
        <taxon>Propionibacteriales</taxon>
        <taxon>Propionibacteriaceae</taxon>
        <taxon>Cutibacterium</taxon>
    </lineage>
</organism>
<reference evidence="1 2" key="1">
    <citation type="submission" date="2017-09" db="EMBL/GenBank/DDBJ databases">
        <authorList>
            <person name="Bumgarner R.E."/>
        </authorList>
    </citation>
    <scope>NUCLEOTIDE SEQUENCE [LARGE SCALE GENOMIC DNA]</scope>
    <source>
        <strain evidence="1 2">T34998</strain>
    </source>
</reference>
<sequence length="103" mass="11086">MTTLITVARGHDDIPGCAPNDAGRAVARPLRGIDCEQCSHDPIRLTSRRSRTTRAGLQRLPTIPIGDVGSRGIKRPSGIQSGNRPIVHGLLWCLGDKPITADR</sequence>
<evidence type="ECO:0000313" key="2">
    <source>
        <dbReference type="Proteomes" id="UP000256324"/>
    </source>
</evidence>
<evidence type="ECO:0000313" key="1">
    <source>
        <dbReference type="EMBL" id="REB70332.1"/>
    </source>
</evidence>
<keyword evidence="2" id="KW-1185">Reference proteome</keyword>
<gene>
    <name evidence="1" type="ORF">CP880_00490</name>
</gene>
<proteinExistence type="predicted"/>
<name>A0ABX9IAM1_9ACTN</name>
<dbReference type="Proteomes" id="UP000256324">
    <property type="component" value="Unassembled WGS sequence"/>
</dbReference>
<comment type="caution">
    <text evidence="1">The sequence shown here is derived from an EMBL/GenBank/DDBJ whole genome shotgun (WGS) entry which is preliminary data.</text>
</comment>